<protein>
    <recommendedName>
        <fullName evidence="9">RNA polymerase sigma-70 factor (ECF subfamily)</fullName>
    </recommendedName>
</protein>
<dbReference type="CDD" id="cd06171">
    <property type="entry name" value="Sigma70_r4"/>
    <property type="match status" value="1"/>
</dbReference>
<dbReference type="RefSeq" id="WP_344848812.1">
    <property type="nucleotide sequence ID" value="NZ_BAABBY010000001.1"/>
</dbReference>
<comment type="caution">
    <text evidence="7">The sequence shown here is derived from an EMBL/GenBank/DDBJ whole genome shotgun (WGS) entry which is preliminary data.</text>
</comment>
<dbReference type="InterPro" id="IPR036388">
    <property type="entry name" value="WH-like_DNA-bd_sf"/>
</dbReference>
<keyword evidence="3" id="KW-0731">Sigma factor</keyword>
<dbReference type="InterPro" id="IPR013325">
    <property type="entry name" value="RNA_pol_sigma_r2"/>
</dbReference>
<evidence type="ECO:0000259" key="5">
    <source>
        <dbReference type="Pfam" id="PF04542"/>
    </source>
</evidence>
<organism evidence="7 8">
    <name type="scientific">Pedobacter jeongneungensis</name>
    <dbReference type="NCBI Taxonomy" id="947309"/>
    <lineage>
        <taxon>Bacteria</taxon>
        <taxon>Pseudomonadati</taxon>
        <taxon>Bacteroidota</taxon>
        <taxon>Sphingobacteriia</taxon>
        <taxon>Sphingobacteriales</taxon>
        <taxon>Sphingobacteriaceae</taxon>
        <taxon>Pedobacter</taxon>
    </lineage>
</organism>
<keyword evidence="8" id="KW-1185">Reference proteome</keyword>
<dbReference type="SUPFAM" id="SSF88946">
    <property type="entry name" value="Sigma2 domain of RNA polymerase sigma factors"/>
    <property type="match status" value="1"/>
</dbReference>
<evidence type="ECO:0008006" key="9">
    <source>
        <dbReference type="Google" id="ProtNLM"/>
    </source>
</evidence>
<dbReference type="SUPFAM" id="SSF88659">
    <property type="entry name" value="Sigma3 and sigma4 domains of RNA polymerase sigma factors"/>
    <property type="match status" value="1"/>
</dbReference>
<name>A0ABP8B361_9SPHI</name>
<keyword evidence="2" id="KW-0805">Transcription regulation</keyword>
<proteinExistence type="inferred from homology"/>
<evidence type="ECO:0000256" key="2">
    <source>
        <dbReference type="ARBA" id="ARBA00023015"/>
    </source>
</evidence>
<evidence type="ECO:0000256" key="3">
    <source>
        <dbReference type="ARBA" id="ARBA00023082"/>
    </source>
</evidence>
<dbReference type="EMBL" id="BAABBY010000001">
    <property type="protein sequence ID" value="GAA4196840.1"/>
    <property type="molecule type" value="Genomic_DNA"/>
</dbReference>
<dbReference type="InterPro" id="IPR039425">
    <property type="entry name" value="RNA_pol_sigma-70-like"/>
</dbReference>
<evidence type="ECO:0000313" key="8">
    <source>
        <dbReference type="Proteomes" id="UP001501772"/>
    </source>
</evidence>
<evidence type="ECO:0000256" key="1">
    <source>
        <dbReference type="ARBA" id="ARBA00010641"/>
    </source>
</evidence>
<dbReference type="Proteomes" id="UP001501772">
    <property type="component" value="Unassembled WGS sequence"/>
</dbReference>
<dbReference type="Pfam" id="PF04542">
    <property type="entry name" value="Sigma70_r2"/>
    <property type="match status" value="1"/>
</dbReference>
<feature type="domain" description="RNA polymerase sigma factor 70 region 4 type 2" evidence="6">
    <location>
        <begin position="156"/>
        <end position="203"/>
    </location>
</feature>
<dbReference type="Gene3D" id="1.10.1740.10">
    <property type="match status" value="1"/>
</dbReference>
<sequence length="214" mass="24805">MMTPEFFLGRYKYGVCEKYLYGTIRPIMVHANGIGFVSDGYTLKQKVMTQKEFSETISFHASSLRSHALNFTRDPEDANDLLQETLLKATRFVSKFEDGTNIKGWLFVIMKNTFINNYKKNLKTRDRTVQEDDITSANLYHSATTNGSVGSFAMQDINLALAMLPEKYSVPFVRYFEGYKYHEIADELQLPLGTVKTYIHEARILLKKYLKQYR</sequence>
<dbReference type="PANTHER" id="PTHR43133:SF25">
    <property type="entry name" value="RNA POLYMERASE SIGMA FACTOR RFAY-RELATED"/>
    <property type="match status" value="1"/>
</dbReference>
<dbReference type="InterPro" id="IPR014284">
    <property type="entry name" value="RNA_pol_sigma-70_dom"/>
</dbReference>
<evidence type="ECO:0000313" key="7">
    <source>
        <dbReference type="EMBL" id="GAA4196840.1"/>
    </source>
</evidence>
<dbReference type="Pfam" id="PF08281">
    <property type="entry name" value="Sigma70_r4_2"/>
    <property type="match status" value="1"/>
</dbReference>
<dbReference type="InterPro" id="IPR007627">
    <property type="entry name" value="RNA_pol_sigma70_r2"/>
</dbReference>
<feature type="domain" description="RNA polymerase sigma-70 region 2" evidence="5">
    <location>
        <begin position="60"/>
        <end position="121"/>
    </location>
</feature>
<evidence type="ECO:0000259" key="6">
    <source>
        <dbReference type="Pfam" id="PF08281"/>
    </source>
</evidence>
<keyword evidence="4" id="KW-0804">Transcription</keyword>
<reference evidence="8" key="1">
    <citation type="journal article" date="2019" name="Int. J. Syst. Evol. Microbiol.">
        <title>The Global Catalogue of Microorganisms (GCM) 10K type strain sequencing project: providing services to taxonomists for standard genome sequencing and annotation.</title>
        <authorList>
            <consortium name="The Broad Institute Genomics Platform"/>
            <consortium name="The Broad Institute Genome Sequencing Center for Infectious Disease"/>
            <person name="Wu L."/>
            <person name="Ma J."/>
        </authorList>
    </citation>
    <scope>NUCLEOTIDE SEQUENCE [LARGE SCALE GENOMIC DNA]</scope>
    <source>
        <strain evidence="8">JCM 17626</strain>
    </source>
</reference>
<evidence type="ECO:0000256" key="4">
    <source>
        <dbReference type="ARBA" id="ARBA00023163"/>
    </source>
</evidence>
<dbReference type="InterPro" id="IPR013324">
    <property type="entry name" value="RNA_pol_sigma_r3/r4-like"/>
</dbReference>
<dbReference type="Gene3D" id="1.10.10.10">
    <property type="entry name" value="Winged helix-like DNA-binding domain superfamily/Winged helix DNA-binding domain"/>
    <property type="match status" value="1"/>
</dbReference>
<dbReference type="NCBIfam" id="TIGR02937">
    <property type="entry name" value="sigma70-ECF"/>
    <property type="match status" value="1"/>
</dbReference>
<dbReference type="InterPro" id="IPR013249">
    <property type="entry name" value="RNA_pol_sigma70_r4_t2"/>
</dbReference>
<comment type="similarity">
    <text evidence="1">Belongs to the sigma-70 factor family. ECF subfamily.</text>
</comment>
<accession>A0ABP8B361</accession>
<dbReference type="PANTHER" id="PTHR43133">
    <property type="entry name" value="RNA POLYMERASE ECF-TYPE SIGMA FACTO"/>
    <property type="match status" value="1"/>
</dbReference>
<gene>
    <name evidence="7" type="ORF">GCM10022289_03180</name>
</gene>